<dbReference type="GO" id="GO:0003723">
    <property type="term" value="F:RNA binding"/>
    <property type="evidence" value="ECO:0007669"/>
    <property type="project" value="UniProtKB-UniRule"/>
</dbReference>
<dbReference type="Proteomes" id="UP000275267">
    <property type="component" value="Unassembled WGS sequence"/>
</dbReference>
<evidence type="ECO:0000256" key="1">
    <source>
        <dbReference type="ARBA" id="ARBA00022884"/>
    </source>
</evidence>
<dbReference type="SUPFAM" id="SSF54928">
    <property type="entry name" value="RNA-binding domain, RBD"/>
    <property type="match status" value="1"/>
</dbReference>
<keyword evidence="1 2" id="KW-0694">RNA-binding</keyword>
<dbReference type="Gene3D" id="3.30.70.330">
    <property type="match status" value="1"/>
</dbReference>
<dbReference type="EMBL" id="PQIB02000001">
    <property type="protein sequence ID" value="RLN38785.1"/>
    <property type="molecule type" value="Genomic_DNA"/>
</dbReference>
<reference evidence="5" key="1">
    <citation type="journal article" date="2019" name="Nat. Commun.">
        <title>The genome of broomcorn millet.</title>
        <authorList>
            <person name="Zou C."/>
            <person name="Miki D."/>
            <person name="Li D."/>
            <person name="Tang Q."/>
            <person name="Xiao L."/>
            <person name="Rajput S."/>
            <person name="Deng P."/>
            <person name="Jia W."/>
            <person name="Huang R."/>
            <person name="Zhang M."/>
            <person name="Sun Y."/>
            <person name="Hu J."/>
            <person name="Fu X."/>
            <person name="Schnable P.S."/>
            <person name="Li F."/>
            <person name="Zhang H."/>
            <person name="Feng B."/>
            <person name="Zhu X."/>
            <person name="Liu R."/>
            <person name="Schnable J.C."/>
            <person name="Zhu J.-K."/>
            <person name="Zhang H."/>
        </authorList>
    </citation>
    <scope>NUCLEOTIDE SEQUENCE [LARGE SCALE GENOMIC DNA]</scope>
</reference>
<sequence length="75" mass="8360">MAAADVEYRCFVGGLAWATDNASLQQAFASYGDVLDSKVITDRETGRSRGFGFVTFSSEQCWFPFYRSRVVSAMK</sequence>
<keyword evidence="5" id="KW-1185">Reference proteome</keyword>
<accession>A0A3L6TH48</accession>
<dbReference type="InterPro" id="IPR035979">
    <property type="entry name" value="RBD_domain_sf"/>
</dbReference>
<feature type="domain" description="RRM" evidence="3">
    <location>
        <begin position="8"/>
        <end position="60"/>
    </location>
</feature>
<evidence type="ECO:0000313" key="4">
    <source>
        <dbReference type="EMBL" id="RLN38785.1"/>
    </source>
</evidence>
<proteinExistence type="predicted"/>
<dbReference type="InterPro" id="IPR000504">
    <property type="entry name" value="RRM_dom"/>
</dbReference>
<dbReference type="AlphaFoldDB" id="A0A3L6TH48"/>
<dbReference type="InterPro" id="IPR050886">
    <property type="entry name" value="RNA-binding_reg"/>
</dbReference>
<protein>
    <submittedName>
        <fullName evidence="4">Glycine-rich RNA-binding protein 2-like</fullName>
    </submittedName>
</protein>
<evidence type="ECO:0000259" key="3">
    <source>
        <dbReference type="PROSITE" id="PS50102"/>
    </source>
</evidence>
<comment type="caution">
    <text evidence="4">The sequence shown here is derived from an EMBL/GenBank/DDBJ whole genome shotgun (WGS) entry which is preliminary data.</text>
</comment>
<gene>
    <name evidence="4" type="ORF">C2845_PM01G32890</name>
</gene>
<dbReference type="Pfam" id="PF00076">
    <property type="entry name" value="RRM_1"/>
    <property type="match status" value="1"/>
</dbReference>
<dbReference type="PANTHER" id="PTHR48024">
    <property type="entry name" value="GEO13361P1-RELATED"/>
    <property type="match status" value="1"/>
</dbReference>
<dbReference type="InterPro" id="IPR012677">
    <property type="entry name" value="Nucleotide-bd_a/b_plait_sf"/>
</dbReference>
<evidence type="ECO:0000256" key="2">
    <source>
        <dbReference type="PROSITE-ProRule" id="PRU00176"/>
    </source>
</evidence>
<evidence type="ECO:0000313" key="5">
    <source>
        <dbReference type="Proteomes" id="UP000275267"/>
    </source>
</evidence>
<dbReference type="OrthoDB" id="439808at2759"/>
<dbReference type="PANTHER" id="PTHR48024:SF40">
    <property type="entry name" value="GLYCINE-RICH RNA-BINDING, ABSCISIC ACID-INDUCIBLE PROTEIN"/>
    <property type="match status" value="1"/>
</dbReference>
<dbReference type="STRING" id="4540.A0A3L6TH48"/>
<organism evidence="4 5">
    <name type="scientific">Panicum miliaceum</name>
    <name type="common">Proso millet</name>
    <name type="synonym">Broomcorn millet</name>
    <dbReference type="NCBI Taxonomy" id="4540"/>
    <lineage>
        <taxon>Eukaryota</taxon>
        <taxon>Viridiplantae</taxon>
        <taxon>Streptophyta</taxon>
        <taxon>Embryophyta</taxon>
        <taxon>Tracheophyta</taxon>
        <taxon>Spermatophyta</taxon>
        <taxon>Magnoliopsida</taxon>
        <taxon>Liliopsida</taxon>
        <taxon>Poales</taxon>
        <taxon>Poaceae</taxon>
        <taxon>PACMAD clade</taxon>
        <taxon>Panicoideae</taxon>
        <taxon>Panicodae</taxon>
        <taxon>Paniceae</taxon>
        <taxon>Panicinae</taxon>
        <taxon>Panicum</taxon>
        <taxon>Panicum sect. Panicum</taxon>
    </lineage>
</organism>
<name>A0A3L6TH48_PANMI</name>
<dbReference type="SMART" id="SM00360">
    <property type="entry name" value="RRM"/>
    <property type="match status" value="1"/>
</dbReference>
<dbReference type="PROSITE" id="PS50102">
    <property type="entry name" value="RRM"/>
    <property type="match status" value="1"/>
</dbReference>